<gene>
    <name evidence="1" type="ORF">A2U01_0100215</name>
</gene>
<organism evidence="1 2">
    <name type="scientific">Trifolium medium</name>
    <dbReference type="NCBI Taxonomy" id="97028"/>
    <lineage>
        <taxon>Eukaryota</taxon>
        <taxon>Viridiplantae</taxon>
        <taxon>Streptophyta</taxon>
        <taxon>Embryophyta</taxon>
        <taxon>Tracheophyta</taxon>
        <taxon>Spermatophyta</taxon>
        <taxon>Magnoliopsida</taxon>
        <taxon>eudicotyledons</taxon>
        <taxon>Gunneridae</taxon>
        <taxon>Pentapetalae</taxon>
        <taxon>rosids</taxon>
        <taxon>fabids</taxon>
        <taxon>Fabales</taxon>
        <taxon>Fabaceae</taxon>
        <taxon>Papilionoideae</taxon>
        <taxon>50 kb inversion clade</taxon>
        <taxon>NPAAA clade</taxon>
        <taxon>Hologalegina</taxon>
        <taxon>IRL clade</taxon>
        <taxon>Trifolieae</taxon>
        <taxon>Trifolium</taxon>
    </lineage>
</organism>
<proteinExistence type="predicted"/>
<name>A0A392USE1_9FABA</name>
<evidence type="ECO:0000313" key="1">
    <source>
        <dbReference type="EMBL" id="MCI78944.1"/>
    </source>
</evidence>
<keyword evidence="2" id="KW-1185">Reference proteome</keyword>
<evidence type="ECO:0000313" key="2">
    <source>
        <dbReference type="Proteomes" id="UP000265520"/>
    </source>
</evidence>
<comment type="caution">
    <text evidence="1">The sequence shown here is derived from an EMBL/GenBank/DDBJ whole genome shotgun (WGS) entry which is preliminary data.</text>
</comment>
<accession>A0A392USE1</accession>
<dbReference type="EMBL" id="LXQA010962470">
    <property type="protein sequence ID" value="MCI78944.1"/>
    <property type="molecule type" value="Genomic_DNA"/>
</dbReference>
<feature type="non-terminal residue" evidence="1">
    <location>
        <position position="1"/>
    </location>
</feature>
<protein>
    <submittedName>
        <fullName evidence="1">Uncharacterized protein</fullName>
    </submittedName>
</protein>
<dbReference type="AlphaFoldDB" id="A0A392USE1"/>
<sequence>DYGWENECADCGGVGYVRWHYG</sequence>
<dbReference type="Proteomes" id="UP000265520">
    <property type="component" value="Unassembled WGS sequence"/>
</dbReference>
<reference evidence="1 2" key="1">
    <citation type="journal article" date="2018" name="Front. Plant Sci.">
        <title>Red Clover (Trifolium pratense) and Zigzag Clover (T. medium) - A Picture of Genomic Similarities and Differences.</title>
        <authorList>
            <person name="Dluhosova J."/>
            <person name="Istvanek J."/>
            <person name="Nedelnik J."/>
            <person name="Repkova J."/>
        </authorList>
    </citation>
    <scope>NUCLEOTIDE SEQUENCE [LARGE SCALE GENOMIC DNA]</scope>
    <source>
        <strain evidence="2">cv. 10/8</strain>
        <tissue evidence="1">Leaf</tissue>
    </source>
</reference>